<organism evidence="7 8">
    <name type="scientific">Acorus calamus</name>
    <name type="common">Sweet flag</name>
    <dbReference type="NCBI Taxonomy" id="4465"/>
    <lineage>
        <taxon>Eukaryota</taxon>
        <taxon>Viridiplantae</taxon>
        <taxon>Streptophyta</taxon>
        <taxon>Embryophyta</taxon>
        <taxon>Tracheophyta</taxon>
        <taxon>Spermatophyta</taxon>
        <taxon>Magnoliopsida</taxon>
        <taxon>Liliopsida</taxon>
        <taxon>Acoraceae</taxon>
        <taxon>Acorus</taxon>
    </lineage>
</organism>
<comment type="caution">
    <text evidence="7">The sequence shown here is derived from an EMBL/GenBank/DDBJ whole genome shotgun (WGS) entry which is preliminary data.</text>
</comment>
<evidence type="ECO:0000256" key="4">
    <source>
        <dbReference type="PROSITE-ProRule" id="PRU00024"/>
    </source>
</evidence>
<keyword evidence="8" id="KW-1185">Reference proteome</keyword>
<evidence type="ECO:0000313" key="8">
    <source>
        <dbReference type="Proteomes" id="UP001180020"/>
    </source>
</evidence>
<dbReference type="GO" id="GO:0008270">
    <property type="term" value="F:zinc ion binding"/>
    <property type="evidence" value="ECO:0007669"/>
    <property type="project" value="UniProtKB-KW"/>
</dbReference>
<evidence type="ECO:0000256" key="3">
    <source>
        <dbReference type="ARBA" id="ARBA00022833"/>
    </source>
</evidence>
<evidence type="ECO:0000313" key="7">
    <source>
        <dbReference type="EMBL" id="KAK1303715.1"/>
    </source>
</evidence>
<feature type="region of interest" description="Disordered" evidence="5">
    <location>
        <begin position="84"/>
        <end position="220"/>
    </location>
</feature>
<dbReference type="SMART" id="SM00336">
    <property type="entry name" value="BBOX"/>
    <property type="match status" value="1"/>
</dbReference>
<feature type="compositionally biased region" description="Acidic residues" evidence="5">
    <location>
        <begin position="99"/>
        <end position="121"/>
    </location>
</feature>
<sequence>MKECELCRGTARMYCESDSASLCWDCDARVHGANFLVAKHCRRLLCQSCQEPTPWTAAGARLCPTFSICARCYEKSPSAAAAAAAADNRDQRSEIGGGAEDEEDEEDLSSDSEDDEEEDGENQVVPWTDSSPAGAPPLPVTSSSSSEEYSVQIGDSLKRMRDVDADLDFQDNLRRRSSQPSHHEWDTPWSSAEDEATSPSRPFRASKRGTTSEATASEVATESVFIGSFNRFLEDASPRPPI</sequence>
<feature type="domain" description="B box-type" evidence="6">
    <location>
        <begin position="1"/>
        <end position="45"/>
    </location>
</feature>
<dbReference type="Proteomes" id="UP001180020">
    <property type="component" value="Unassembled WGS sequence"/>
</dbReference>
<dbReference type="CDD" id="cd19821">
    <property type="entry name" value="Bbox1_BBX-like"/>
    <property type="match status" value="1"/>
</dbReference>
<evidence type="ECO:0000256" key="1">
    <source>
        <dbReference type="ARBA" id="ARBA00022723"/>
    </source>
</evidence>
<reference evidence="7" key="2">
    <citation type="submission" date="2023-06" db="EMBL/GenBank/DDBJ databases">
        <authorList>
            <person name="Ma L."/>
            <person name="Liu K.-W."/>
            <person name="Li Z."/>
            <person name="Hsiao Y.-Y."/>
            <person name="Qi Y."/>
            <person name="Fu T."/>
            <person name="Tang G."/>
            <person name="Zhang D."/>
            <person name="Sun W.-H."/>
            <person name="Liu D.-K."/>
            <person name="Li Y."/>
            <person name="Chen G.-Z."/>
            <person name="Liu X.-D."/>
            <person name="Liao X.-Y."/>
            <person name="Jiang Y.-T."/>
            <person name="Yu X."/>
            <person name="Hao Y."/>
            <person name="Huang J."/>
            <person name="Zhao X.-W."/>
            <person name="Ke S."/>
            <person name="Chen Y.-Y."/>
            <person name="Wu W.-L."/>
            <person name="Hsu J.-L."/>
            <person name="Lin Y.-F."/>
            <person name="Huang M.-D."/>
            <person name="Li C.-Y."/>
            <person name="Huang L."/>
            <person name="Wang Z.-W."/>
            <person name="Zhao X."/>
            <person name="Zhong W.-Y."/>
            <person name="Peng D.-H."/>
            <person name="Ahmad S."/>
            <person name="Lan S."/>
            <person name="Zhang J.-S."/>
            <person name="Tsai W.-C."/>
            <person name="Van De Peer Y."/>
            <person name="Liu Z.-J."/>
        </authorList>
    </citation>
    <scope>NUCLEOTIDE SEQUENCE</scope>
    <source>
        <strain evidence="7">CP</strain>
        <tissue evidence="7">Leaves</tissue>
    </source>
</reference>
<dbReference type="InterPro" id="IPR049808">
    <property type="entry name" value="CONSTANS-like_Bbox1"/>
</dbReference>
<dbReference type="PROSITE" id="PS50119">
    <property type="entry name" value="ZF_BBOX"/>
    <property type="match status" value="1"/>
</dbReference>
<reference evidence="7" key="1">
    <citation type="journal article" date="2023" name="Nat. Commun.">
        <title>Diploid and tetraploid genomes of Acorus and the evolution of monocots.</title>
        <authorList>
            <person name="Ma L."/>
            <person name="Liu K.W."/>
            <person name="Li Z."/>
            <person name="Hsiao Y.Y."/>
            <person name="Qi Y."/>
            <person name="Fu T."/>
            <person name="Tang G.D."/>
            <person name="Zhang D."/>
            <person name="Sun W.H."/>
            <person name="Liu D.K."/>
            <person name="Li Y."/>
            <person name="Chen G.Z."/>
            <person name="Liu X.D."/>
            <person name="Liao X.Y."/>
            <person name="Jiang Y.T."/>
            <person name="Yu X."/>
            <person name="Hao Y."/>
            <person name="Huang J."/>
            <person name="Zhao X.W."/>
            <person name="Ke S."/>
            <person name="Chen Y.Y."/>
            <person name="Wu W.L."/>
            <person name="Hsu J.L."/>
            <person name="Lin Y.F."/>
            <person name="Huang M.D."/>
            <person name="Li C.Y."/>
            <person name="Huang L."/>
            <person name="Wang Z.W."/>
            <person name="Zhao X."/>
            <person name="Zhong W.Y."/>
            <person name="Peng D.H."/>
            <person name="Ahmad S."/>
            <person name="Lan S."/>
            <person name="Zhang J.S."/>
            <person name="Tsai W.C."/>
            <person name="Van de Peer Y."/>
            <person name="Liu Z.J."/>
        </authorList>
    </citation>
    <scope>NUCLEOTIDE SEQUENCE</scope>
    <source>
        <strain evidence="7">CP</strain>
    </source>
</reference>
<dbReference type="PANTHER" id="PTHR31717:SF60">
    <property type="entry name" value="B-BOX TYPE ZINC FINGER FAMILY PROTEIN"/>
    <property type="match status" value="1"/>
</dbReference>
<accession>A0AAV9DRI5</accession>
<proteinExistence type="predicted"/>
<dbReference type="InterPro" id="IPR000315">
    <property type="entry name" value="Znf_B-box"/>
</dbReference>
<evidence type="ECO:0000259" key="6">
    <source>
        <dbReference type="PROSITE" id="PS50119"/>
    </source>
</evidence>
<evidence type="ECO:0000256" key="5">
    <source>
        <dbReference type="SAM" id="MobiDB-lite"/>
    </source>
</evidence>
<keyword evidence="3" id="KW-0862">Zinc</keyword>
<gene>
    <name evidence="7" type="primary">COL11</name>
    <name evidence="7" type="ORF">QJS10_CPB11g01094</name>
</gene>
<keyword evidence="2 4" id="KW-0863">Zinc-finger</keyword>
<evidence type="ECO:0000256" key="2">
    <source>
        <dbReference type="ARBA" id="ARBA00022771"/>
    </source>
</evidence>
<keyword evidence="1" id="KW-0479">Metal-binding</keyword>
<feature type="compositionally biased region" description="Low complexity" evidence="5">
    <location>
        <begin position="211"/>
        <end position="220"/>
    </location>
</feature>
<dbReference type="PANTHER" id="PTHR31717">
    <property type="entry name" value="ZINC FINGER PROTEIN CONSTANS-LIKE 10"/>
    <property type="match status" value="1"/>
</dbReference>
<protein>
    <submittedName>
        <fullName evidence="7">Zinc finger protein CONSTANS-LIKE 11</fullName>
    </submittedName>
</protein>
<name>A0AAV9DRI5_ACOCL</name>
<dbReference type="AlphaFoldDB" id="A0AAV9DRI5"/>
<dbReference type="EMBL" id="JAUJYO010000011">
    <property type="protein sequence ID" value="KAK1303715.1"/>
    <property type="molecule type" value="Genomic_DNA"/>
</dbReference>